<evidence type="ECO:0000256" key="1">
    <source>
        <dbReference type="ARBA" id="ARBA00005234"/>
    </source>
</evidence>
<protein>
    <recommendedName>
        <fullName evidence="5">Ubiquitin-like protease family profile domain-containing protein</fullName>
    </recommendedName>
</protein>
<proteinExistence type="inferred from homology"/>
<evidence type="ECO:0000259" key="5">
    <source>
        <dbReference type="Pfam" id="PF02902"/>
    </source>
</evidence>
<gene>
    <name evidence="6" type="ORF">HICCMSTLAB_LOCUS462</name>
</gene>
<dbReference type="AlphaFoldDB" id="A0A8J2EAI2"/>
<dbReference type="InterPro" id="IPR038765">
    <property type="entry name" value="Papain-like_cys_pep_sf"/>
</dbReference>
<keyword evidence="7" id="KW-1185">Reference proteome</keyword>
<evidence type="ECO:0000256" key="4">
    <source>
        <dbReference type="SAM" id="MobiDB-lite"/>
    </source>
</evidence>
<reference evidence="6" key="1">
    <citation type="submission" date="2021-04" db="EMBL/GenBank/DDBJ databases">
        <authorList>
            <person name="Chebbi M.A.C M."/>
        </authorList>
    </citation>
    <scope>NUCLEOTIDE SEQUENCE</scope>
</reference>
<dbReference type="InterPro" id="IPR003653">
    <property type="entry name" value="Peptidase_C48_C"/>
</dbReference>
<comment type="similarity">
    <text evidence="1">Belongs to the peptidase C48 family.</text>
</comment>
<evidence type="ECO:0000256" key="2">
    <source>
        <dbReference type="ARBA" id="ARBA00022670"/>
    </source>
</evidence>
<dbReference type="GO" id="GO:0008234">
    <property type="term" value="F:cysteine-type peptidase activity"/>
    <property type="evidence" value="ECO:0007669"/>
    <property type="project" value="InterPro"/>
</dbReference>
<dbReference type="Gene3D" id="3.90.70.120">
    <property type="match status" value="1"/>
</dbReference>
<keyword evidence="2" id="KW-0645">Protease</keyword>
<keyword evidence="3" id="KW-0378">Hydrolase</keyword>
<dbReference type="SUPFAM" id="SSF54001">
    <property type="entry name" value="Cysteine proteinases"/>
    <property type="match status" value="1"/>
</dbReference>
<dbReference type="GO" id="GO:0006508">
    <property type="term" value="P:proteolysis"/>
    <property type="evidence" value="ECO:0007669"/>
    <property type="project" value="UniProtKB-KW"/>
</dbReference>
<accession>A0A8J2EAI2</accession>
<comment type="caution">
    <text evidence="6">The sequence shown here is derived from an EMBL/GenBank/DDBJ whole genome shotgun (WGS) entry which is preliminary data.</text>
</comment>
<dbReference type="OrthoDB" id="1939479at2759"/>
<organism evidence="6 7">
    <name type="scientific">Cotesia congregata</name>
    <name type="common">Parasitoid wasp</name>
    <name type="synonym">Apanteles congregatus</name>
    <dbReference type="NCBI Taxonomy" id="51543"/>
    <lineage>
        <taxon>Eukaryota</taxon>
        <taxon>Metazoa</taxon>
        <taxon>Ecdysozoa</taxon>
        <taxon>Arthropoda</taxon>
        <taxon>Hexapoda</taxon>
        <taxon>Insecta</taxon>
        <taxon>Pterygota</taxon>
        <taxon>Neoptera</taxon>
        <taxon>Endopterygota</taxon>
        <taxon>Hymenoptera</taxon>
        <taxon>Apocrita</taxon>
        <taxon>Ichneumonoidea</taxon>
        <taxon>Braconidae</taxon>
        <taxon>Microgastrinae</taxon>
        <taxon>Cotesia</taxon>
    </lineage>
</organism>
<evidence type="ECO:0000313" key="7">
    <source>
        <dbReference type="Proteomes" id="UP000786811"/>
    </source>
</evidence>
<evidence type="ECO:0000256" key="3">
    <source>
        <dbReference type="ARBA" id="ARBA00022801"/>
    </source>
</evidence>
<feature type="compositionally biased region" description="Basic and acidic residues" evidence="4">
    <location>
        <begin position="1"/>
        <end position="13"/>
    </location>
</feature>
<dbReference type="Pfam" id="PF02902">
    <property type="entry name" value="Peptidase_C48"/>
    <property type="match status" value="1"/>
</dbReference>
<feature type="compositionally biased region" description="Low complexity" evidence="4">
    <location>
        <begin position="53"/>
        <end position="64"/>
    </location>
</feature>
<dbReference type="Proteomes" id="UP000786811">
    <property type="component" value="Unassembled WGS sequence"/>
</dbReference>
<sequence length="565" mass="63015">INDRSDKEDKNDDNFWETESDSSDTFSYNENYSYSSHEEYSDSDQESDDDEINQNGDDNNINNGHLNSPIYEGAPLTLLVKSDDSDDENIAIVNPSAAEITSMPIIFTNLSTDISLQEEVVAYDEYSQIMESDNIGCFEGNVDNENTSTETTIEIQDQLQAAVKSIITSSEISLKMSHIIEENEKLLTNFFKNIPNHEGDDENDNSTVTIDSLLELHKAKLGSGDENLFSTNVGMTVRVTDLKRLIPPNELNDEDIPMQNNSYDCGVFVCFYAKQLSMLKTIPKINTANMNRFRTQMLRNILESHKSSSTSESANSAQNSQISAEMTKEIELPSPQQCNQSNTSMNGVYLYQSAHYHQGSSQLFSHRQAGLQCTAIATYAIAALPNKLSHVTSQDLDEILIGGDSYYLQCRKAATEDMLNVDELLSNFLVKNKLAIIVKKEDISCGSLLDENPLSSLYKSIIQHVLPTIEPDCGYLFITQSKTVSFKYLYSPNVNSPDFFLFNSHPVDENNCIPEEGTDAKARLFRCCGTLALAMALLAGTNLNCGQNNKMWAIYKIKSSISSQI</sequence>
<dbReference type="Gene3D" id="1.10.418.20">
    <property type="match status" value="1"/>
</dbReference>
<feature type="region of interest" description="Disordered" evidence="4">
    <location>
        <begin position="1"/>
        <end position="68"/>
    </location>
</feature>
<feature type="domain" description="Ubiquitin-like protease family profile" evidence="5">
    <location>
        <begin position="252"/>
        <end position="303"/>
    </location>
</feature>
<name>A0A8J2EAI2_COTCN</name>
<evidence type="ECO:0000313" key="6">
    <source>
        <dbReference type="EMBL" id="CAG5073519.1"/>
    </source>
</evidence>
<feature type="compositionally biased region" description="Acidic residues" evidence="4">
    <location>
        <begin position="41"/>
        <end position="52"/>
    </location>
</feature>
<feature type="non-terminal residue" evidence="6">
    <location>
        <position position="1"/>
    </location>
</feature>
<dbReference type="EMBL" id="CAJNRD030001114">
    <property type="protein sequence ID" value="CAG5073519.1"/>
    <property type="molecule type" value="Genomic_DNA"/>
</dbReference>